<comment type="caution">
    <text evidence="2">The sequence shown here is derived from an EMBL/GenBank/DDBJ whole genome shotgun (WGS) entry which is preliminary data.</text>
</comment>
<reference evidence="2 3" key="1">
    <citation type="submission" date="2024-03" db="EMBL/GenBank/DDBJ databases">
        <title>Human intestinal bacterial collection.</title>
        <authorList>
            <person name="Pauvert C."/>
            <person name="Hitch T.C.A."/>
            <person name="Clavel T."/>
        </authorList>
    </citation>
    <scope>NUCLEOTIDE SEQUENCE [LARGE SCALE GENOMIC DNA]</scope>
    <source>
        <strain evidence="2 3">CLA-AP-H34</strain>
    </source>
</reference>
<organism evidence="2 3">
    <name type="scientific">Flavonifractor hominis</name>
    <dbReference type="NCBI Taxonomy" id="3133178"/>
    <lineage>
        <taxon>Bacteria</taxon>
        <taxon>Bacillati</taxon>
        <taxon>Bacillota</taxon>
        <taxon>Clostridia</taxon>
        <taxon>Eubacteriales</taxon>
        <taxon>Oscillospiraceae</taxon>
        <taxon>Flavonifractor</taxon>
    </lineage>
</organism>
<proteinExistence type="predicted"/>
<accession>A0ABV1ESB0</accession>
<feature type="domain" description="DUF3846" evidence="1">
    <location>
        <begin position="1"/>
        <end position="103"/>
    </location>
</feature>
<protein>
    <submittedName>
        <fullName evidence="2">DUF3846 domain-containing protein</fullName>
    </submittedName>
</protein>
<dbReference type="Pfam" id="PF12957">
    <property type="entry name" value="DUF3846"/>
    <property type="match status" value="1"/>
</dbReference>
<dbReference type="RefSeq" id="WP_349141360.1">
    <property type="nucleotide sequence ID" value="NZ_JBBMFT010000016.1"/>
</dbReference>
<name>A0ABV1ESB0_9FIRM</name>
<dbReference type="Proteomes" id="UP001440599">
    <property type="component" value="Unassembled WGS sequence"/>
</dbReference>
<evidence type="ECO:0000313" key="3">
    <source>
        <dbReference type="Proteomes" id="UP001440599"/>
    </source>
</evidence>
<evidence type="ECO:0000313" key="2">
    <source>
        <dbReference type="EMBL" id="MEQ2457487.1"/>
    </source>
</evidence>
<dbReference type="EMBL" id="JBBMFT010000016">
    <property type="protein sequence ID" value="MEQ2457487.1"/>
    <property type="molecule type" value="Genomic_DNA"/>
</dbReference>
<dbReference type="InterPro" id="IPR024559">
    <property type="entry name" value="DUF3846"/>
</dbReference>
<gene>
    <name evidence="2" type="ORF">WMO45_13245</name>
</gene>
<evidence type="ECO:0000259" key="1">
    <source>
        <dbReference type="Pfam" id="PF12957"/>
    </source>
</evidence>
<sequence>MRVLIVEPGKAPRQSEIRRKLSSMQKVVGGTIQVLYPFGEPVALVCNDEGKLMGLPANRALRDSEGKLYDIVCGTFFLCGAPPDSEDFISLTEEQMERYQQRFLHPELFLNLGGEILCLPL</sequence>
<keyword evidence="3" id="KW-1185">Reference proteome</keyword>